<feature type="transmembrane region" description="Helical" evidence="1">
    <location>
        <begin position="147"/>
        <end position="165"/>
    </location>
</feature>
<keyword evidence="1" id="KW-1133">Transmembrane helix</keyword>
<reference evidence="2 3" key="1">
    <citation type="submission" date="2017-03" db="EMBL/GenBank/DDBJ databases">
        <title>Widespread Adenine N6-methylation of Active Genes in Fungi.</title>
        <authorList>
            <consortium name="DOE Joint Genome Institute"/>
            <person name="Mondo S.J."/>
            <person name="Dannebaum R.O."/>
            <person name="Kuo R.C."/>
            <person name="Louie K.B."/>
            <person name="Bewick A.J."/>
            <person name="Labutti K."/>
            <person name="Haridas S."/>
            <person name="Kuo A."/>
            <person name="Salamov A."/>
            <person name="Ahrendt S.R."/>
            <person name="Lau R."/>
            <person name="Bowen B.P."/>
            <person name="Lipzen A."/>
            <person name="Sullivan W."/>
            <person name="Andreopoulos W.B."/>
            <person name="Clum A."/>
            <person name="Lindquist E."/>
            <person name="Daum C."/>
            <person name="Northen T.R."/>
            <person name="Ramamoorthy G."/>
            <person name="Schmitz R.J."/>
            <person name="Gryganskyi A."/>
            <person name="Culley D."/>
            <person name="Magnuson J."/>
            <person name="James T.Y."/>
            <person name="O'Malley M.A."/>
            <person name="Stajich J.E."/>
            <person name="Spatafora J.W."/>
            <person name="Visel A."/>
            <person name="Grigoriev I.V."/>
        </authorList>
    </citation>
    <scope>NUCLEOTIDE SEQUENCE [LARGE SCALE GENOMIC DNA]</scope>
    <source>
        <strain evidence="2 3">NRRL Y-17943</strain>
    </source>
</reference>
<accession>A0A1Y1UL02</accession>
<keyword evidence="3" id="KW-1185">Reference proteome</keyword>
<comment type="caution">
    <text evidence="2">The sequence shown here is derived from an EMBL/GenBank/DDBJ whole genome shotgun (WGS) entry which is preliminary data.</text>
</comment>
<keyword evidence="1" id="KW-0812">Transmembrane</keyword>
<dbReference type="InParanoid" id="A0A1Y1UL02"/>
<keyword evidence="1" id="KW-0472">Membrane</keyword>
<feature type="transmembrane region" description="Helical" evidence="1">
    <location>
        <begin position="171"/>
        <end position="188"/>
    </location>
</feature>
<evidence type="ECO:0000313" key="3">
    <source>
        <dbReference type="Proteomes" id="UP000193218"/>
    </source>
</evidence>
<dbReference type="RefSeq" id="XP_021872096.1">
    <property type="nucleotide sequence ID" value="XM_022018011.1"/>
</dbReference>
<protein>
    <submittedName>
        <fullName evidence="2">Uncharacterized protein</fullName>
    </submittedName>
</protein>
<dbReference type="AlphaFoldDB" id="A0A1Y1UL02"/>
<evidence type="ECO:0000256" key="1">
    <source>
        <dbReference type="SAM" id="Phobius"/>
    </source>
</evidence>
<feature type="transmembrane region" description="Helical" evidence="1">
    <location>
        <begin position="246"/>
        <end position="271"/>
    </location>
</feature>
<feature type="transmembrane region" description="Helical" evidence="1">
    <location>
        <begin position="98"/>
        <end position="119"/>
    </location>
</feature>
<dbReference type="OrthoDB" id="2562958at2759"/>
<dbReference type="Proteomes" id="UP000193218">
    <property type="component" value="Unassembled WGS sequence"/>
</dbReference>
<dbReference type="GeneID" id="33559820"/>
<feature type="transmembrane region" description="Helical" evidence="1">
    <location>
        <begin position="66"/>
        <end position="86"/>
    </location>
</feature>
<organism evidence="2 3">
    <name type="scientific">Kockovaella imperatae</name>
    <dbReference type="NCBI Taxonomy" id="4999"/>
    <lineage>
        <taxon>Eukaryota</taxon>
        <taxon>Fungi</taxon>
        <taxon>Dikarya</taxon>
        <taxon>Basidiomycota</taxon>
        <taxon>Agaricomycotina</taxon>
        <taxon>Tremellomycetes</taxon>
        <taxon>Tremellales</taxon>
        <taxon>Cuniculitremaceae</taxon>
        <taxon>Kockovaella</taxon>
    </lineage>
</organism>
<evidence type="ECO:0000313" key="2">
    <source>
        <dbReference type="EMBL" id="ORX38174.1"/>
    </source>
</evidence>
<feature type="transmembrane region" description="Helical" evidence="1">
    <location>
        <begin position="200"/>
        <end position="226"/>
    </location>
</feature>
<sequence length="396" mass="43105">MSGPATASPLVEAFYSTVTQALCVGAVVKGCDYSLRRWLAVSTLTPPEVALHPSEPPKNAKWKLRAIGLSIFAFFMAFEGGLIFGAQRIKSEFWLNALWAGIEGLLITLVLFTSSLIFFPARIELSYIANKLDPGAIVLKEKREDTVWPRIFGAAGVSALCIYLSSQNIRALQPVVVAAWVLMCLATANMPKMNVKWANIVLMGYITVVPVIGIVLGGLITLVLGFFGENGETAAPSEPKPELYGWLGRVMIMVMSGLPCMMAGVLISLALRFDHAQTRSFIALRGEPGQAAIIPTSSPDFAKPMFRASVAALTASLVVAEVLTSIFEPTHSVEMAWIFMTIPTVCAVQLITAKRMGTLKDWWKYEEIWIPSKEDVAKIAQDIEAVAPVEEKPAQK</sequence>
<proteinExistence type="predicted"/>
<name>A0A1Y1UL02_9TREE</name>
<gene>
    <name evidence="2" type="ORF">BD324DRAFT_649555</name>
</gene>
<dbReference type="EMBL" id="NBSH01000004">
    <property type="protein sequence ID" value="ORX38174.1"/>
    <property type="molecule type" value="Genomic_DNA"/>
</dbReference>